<feature type="transmembrane region" description="Helical" evidence="8">
    <location>
        <begin position="314"/>
        <end position="337"/>
    </location>
</feature>
<feature type="transmembrane region" description="Helical" evidence="8">
    <location>
        <begin position="265"/>
        <end position="282"/>
    </location>
</feature>
<dbReference type="CDD" id="cd01031">
    <property type="entry name" value="EriC"/>
    <property type="match status" value="1"/>
</dbReference>
<evidence type="ECO:0000256" key="4">
    <source>
        <dbReference type="ARBA" id="ARBA00022989"/>
    </source>
</evidence>
<dbReference type="InterPro" id="IPR001807">
    <property type="entry name" value="ClC"/>
</dbReference>
<protein>
    <submittedName>
        <fullName evidence="9">H(+)/Cl(-) exchange transporter ClcA</fullName>
    </submittedName>
</protein>
<accession>A0A3S9PAS0</accession>
<feature type="transmembrane region" description="Helical" evidence="8">
    <location>
        <begin position="53"/>
        <end position="71"/>
    </location>
</feature>
<dbReference type="InterPro" id="IPR014743">
    <property type="entry name" value="Cl-channel_core"/>
</dbReference>
<dbReference type="AlphaFoldDB" id="A0A3S9PAS0"/>
<keyword evidence="4 8" id="KW-1133">Transmembrane helix</keyword>
<dbReference type="Proteomes" id="UP000267268">
    <property type="component" value="Chromosome 2"/>
</dbReference>
<comment type="subcellular location">
    <subcellularLocation>
        <location evidence="1">Membrane</location>
        <topology evidence="1">Multi-pass membrane protein</topology>
    </subcellularLocation>
</comment>
<feature type="transmembrane region" description="Helical" evidence="8">
    <location>
        <begin position="228"/>
        <end position="245"/>
    </location>
</feature>
<feature type="transmembrane region" description="Helical" evidence="8">
    <location>
        <begin position="152"/>
        <end position="176"/>
    </location>
</feature>
<evidence type="ECO:0000256" key="8">
    <source>
        <dbReference type="SAM" id="Phobius"/>
    </source>
</evidence>
<name>A0A3S9PAS0_9BACT</name>
<evidence type="ECO:0000256" key="6">
    <source>
        <dbReference type="ARBA" id="ARBA00023136"/>
    </source>
</evidence>
<dbReference type="KEGG" id="fll:EI427_23705"/>
<evidence type="ECO:0000256" key="7">
    <source>
        <dbReference type="ARBA" id="ARBA00023214"/>
    </source>
</evidence>
<feature type="transmembrane region" description="Helical" evidence="8">
    <location>
        <begin position="188"/>
        <end position="208"/>
    </location>
</feature>
<dbReference type="Gene3D" id="1.10.3080.10">
    <property type="entry name" value="Clc chloride channel"/>
    <property type="match status" value="1"/>
</dbReference>
<dbReference type="OrthoDB" id="9812438at2"/>
<keyword evidence="2" id="KW-0813">Transport</keyword>
<evidence type="ECO:0000256" key="2">
    <source>
        <dbReference type="ARBA" id="ARBA00022448"/>
    </source>
</evidence>
<proteinExistence type="predicted"/>
<evidence type="ECO:0000256" key="3">
    <source>
        <dbReference type="ARBA" id="ARBA00022692"/>
    </source>
</evidence>
<dbReference type="GO" id="GO:0005886">
    <property type="term" value="C:plasma membrane"/>
    <property type="evidence" value="ECO:0007669"/>
    <property type="project" value="TreeGrafter"/>
</dbReference>
<organism evidence="9 10">
    <name type="scientific">Flammeovirga pectinis</name>
    <dbReference type="NCBI Taxonomy" id="2494373"/>
    <lineage>
        <taxon>Bacteria</taxon>
        <taxon>Pseudomonadati</taxon>
        <taxon>Bacteroidota</taxon>
        <taxon>Cytophagia</taxon>
        <taxon>Cytophagales</taxon>
        <taxon>Flammeovirgaceae</taxon>
        <taxon>Flammeovirga</taxon>
    </lineage>
</organism>
<dbReference type="PANTHER" id="PTHR45711">
    <property type="entry name" value="CHLORIDE CHANNEL PROTEIN"/>
    <property type="match status" value="1"/>
</dbReference>
<dbReference type="RefSeq" id="WP_126619734.1">
    <property type="nucleotide sequence ID" value="NZ_CP034563.1"/>
</dbReference>
<dbReference type="SUPFAM" id="SSF81340">
    <property type="entry name" value="Clc chloride channel"/>
    <property type="match status" value="1"/>
</dbReference>
<keyword evidence="5" id="KW-0406">Ion transport</keyword>
<dbReference type="GO" id="GO:0005247">
    <property type="term" value="F:voltage-gated chloride channel activity"/>
    <property type="evidence" value="ECO:0007669"/>
    <property type="project" value="TreeGrafter"/>
</dbReference>
<evidence type="ECO:0000256" key="5">
    <source>
        <dbReference type="ARBA" id="ARBA00023065"/>
    </source>
</evidence>
<keyword evidence="6 8" id="KW-0472">Membrane</keyword>
<feature type="transmembrane region" description="Helical" evidence="8">
    <location>
        <begin position="12"/>
        <end position="33"/>
    </location>
</feature>
<evidence type="ECO:0000256" key="1">
    <source>
        <dbReference type="ARBA" id="ARBA00004141"/>
    </source>
</evidence>
<dbReference type="Pfam" id="PF00654">
    <property type="entry name" value="Voltage_CLC"/>
    <property type="match status" value="1"/>
</dbReference>
<dbReference type="NCBIfam" id="NF003640">
    <property type="entry name" value="PRK05277.1"/>
    <property type="match status" value="1"/>
</dbReference>
<feature type="transmembrane region" description="Helical" evidence="8">
    <location>
        <begin position="102"/>
        <end position="120"/>
    </location>
</feature>
<evidence type="ECO:0000313" key="10">
    <source>
        <dbReference type="Proteomes" id="UP000267268"/>
    </source>
</evidence>
<dbReference type="EMBL" id="CP034563">
    <property type="protein sequence ID" value="AZQ65223.1"/>
    <property type="molecule type" value="Genomic_DNA"/>
</dbReference>
<keyword evidence="7" id="KW-0868">Chloride</keyword>
<keyword evidence="10" id="KW-1185">Reference proteome</keyword>
<dbReference type="PANTHER" id="PTHR45711:SF6">
    <property type="entry name" value="CHLORIDE CHANNEL PROTEIN"/>
    <property type="match status" value="1"/>
</dbReference>
<evidence type="ECO:0000313" key="9">
    <source>
        <dbReference type="EMBL" id="AZQ65223.1"/>
    </source>
</evidence>
<dbReference type="PRINTS" id="PR00762">
    <property type="entry name" value="CLCHANNEL"/>
</dbReference>
<feature type="transmembrane region" description="Helical" evidence="8">
    <location>
        <begin position="390"/>
        <end position="410"/>
    </location>
</feature>
<sequence>MERETTLSHNQSRILFILSLTVGVLVGLLGGIYNLITDNAVSILSSLQQNTSIYLVIVFMAMCTFLSFYLVKKFAPEAGGSGVQEVEGSMIGVRKIKWKQVIPVKFIGGIAAQFGGMVVGREGPTIHLGGAIGEGLSKIWKYKVSDLDVKNHLLACGAGAGLAVAFNAPLAGILLVIEEMRPSFKFNFRSYTGIMLACYVSTWVAQFIVGNKVEIPVVNVQLLSEIHFYHFIGFGFFLSIAAVIFLKSIKAGYKVFDYFKSKSAYLTFALIAVLFAVVYQINPDLNGSGMSLLKTHLESDNNLNWVISTASLRFVGGIISFCSGVVGGIFSPMLYLGSSLGEIYAMLLPKLAPYTTEFAILGMAGFFTAVVGAPVTGVVLIAELTGQYELILPLGIVCLVANFITHNLGAKPLYESLLKRDVRLFGNEKLKDTTETQ</sequence>
<feature type="transmembrane region" description="Helical" evidence="8">
    <location>
        <begin position="358"/>
        <end position="384"/>
    </location>
</feature>
<gene>
    <name evidence="9" type="primary">clcA</name>
    <name evidence="9" type="ORF">EI427_23705</name>
</gene>
<keyword evidence="3 8" id="KW-0812">Transmembrane</keyword>
<reference evidence="9 10" key="1">
    <citation type="submission" date="2018-12" db="EMBL/GenBank/DDBJ databases">
        <title>Flammeovirga pectinis sp. nov., isolated from the gut of the Korean scallop, Patinopecten yessoensis.</title>
        <authorList>
            <person name="Bae J.-W."/>
            <person name="Jeong Y.-S."/>
            <person name="Kang W."/>
        </authorList>
    </citation>
    <scope>NUCLEOTIDE SEQUENCE [LARGE SCALE GENOMIC DNA]</scope>
    <source>
        <strain evidence="9 10">L12M1</strain>
    </source>
</reference>